<evidence type="ECO:0000256" key="1">
    <source>
        <dbReference type="SAM" id="Phobius"/>
    </source>
</evidence>
<dbReference type="RefSeq" id="WP_160897668.1">
    <property type="nucleotide sequence ID" value="NZ_WMEX01000001.1"/>
</dbReference>
<feature type="transmembrane region" description="Helical" evidence="1">
    <location>
        <begin position="41"/>
        <end position="60"/>
    </location>
</feature>
<keyword evidence="3" id="KW-1185">Reference proteome</keyword>
<dbReference type="Proteomes" id="UP000460751">
    <property type="component" value="Unassembled WGS sequence"/>
</dbReference>
<dbReference type="AlphaFoldDB" id="A0A9X5B2T8"/>
<keyword evidence="1" id="KW-0472">Membrane</keyword>
<gene>
    <name evidence="2" type="ORF">GLW01_00005</name>
</gene>
<accession>A0A9X5B2T8</accession>
<sequence length="198" mass="22670">MKVLLRRSWFRITLVAIALIAVAAAYPHFDEVRLRENVTDALRSTTLLFAVCTALSLSMLNNYIKGLKDSAISHISNIRAMLESYYDKFNESEDENLQEIVNEYILPLLSFSTHEWLAHDSLNPVLSRIVDPLTRLVETNPEIAPRYFLRLEDEINELGINYVKRVISGLHAKNRGVFCSHKCRHCYHILGGLTAKQL</sequence>
<proteinExistence type="predicted"/>
<evidence type="ECO:0000313" key="2">
    <source>
        <dbReference type="EMBL" id="MYL25165.1"/>
    </source>
</evidence>
<organism evidence="2 3">
    <name type="scientific">Vreelandella halophila</name>
    <dbReference type="NCBI Taxonomy" id="86177"/>
    <lineage>
        <taxon>Bacteria</taxon>
        <taxon>Pseudomonadati</taxon>
        <taxon>Pseudomonadota</taxon>
        <taxon>Gammaproteobacteria</taxon>
        <taxon>Oceanospirillales</taxon>
        <taxon>Halomonadaceae</taxon>
        <taxon>Vreelandella</taxon>
    </lineage>
</organism>
<comment type="caution">
    <text evidence="2">The sequence shown here is derived from an EMBL/GenBank/DDBJ whole genome shotgun (WGS) entry which is preliminary data.</text>
</comment>
<keyword evidence="1" id="KW-0812">Transmembrane</keyword>
<dbReference type="EMBL" id="WMEX01000001">
    <property type="protein sequence ID" value="MYL25165.1"/>
    <property type="molecule type" value="Genomic_DNA"/>
</dbReference>
<keyword evidence="1" id="KW-1133">Transmembrane helix</keyword>
<protein>
    <submittedName>
        <fullName evidence="2">Uncharacterized protein</fullName>
    </submittedName>
</protein>
<name>A0A9X5B2T8_9GAMM</name>
<reference evidence="2 3" key="1">
    <citation type="submission" date="2019-11" db="EMBL/GenBank/DDBJ databases">
        <title>Genome sequences of 17 halophilic strains isolated from different environments.</title>
        <authorList>
            <person name="Furrow R.E."/>
        </authorList>
    </citation>
    <scope>NUCLEOTIDE SEQUENCE [LARGE SCALE GENOMIC DNA]</scope>
    <source>
        <strain evidence="2 3">22507_15_FS</strain>
    </source>
</reference>
<evidence type="ECO:0000313" key="3">
    <source>
        <dbReference type="Proteomes" id="UP000460751"/>
    </source>
</evidence>